<evidence type="ECO:0000313" key="3">
    <source>
        <dbReference type="Proteomes" id="UP000295087"/>
    </source>
</evidence>
<dbReference type="RefSeq" id="WP_067498578.1">
    <property type="nucleotide sequence ID" value="NZ_JBHXPO010000014.1"/>
</dbReference>
<dbReference type="Proteomes" id="UP000295087">
    <property type="component" value="Unassembled WGS sequence"/>
</dbReference>
<protein>
    <submittedName>
        <fullName evidence="2">Heme-degrading monooxygenase HmoA</fullName>
    </submittedName>
</protein>
<name>A0A4R6P1B9_NOCIG</name>
<evidence type="ECO:0000259" key="1">
    <source>
        <dbReference type="PROSITE" id="PS51725"/>
    </source>
</evidence>
<sequence length="112" mass="12281">MIVEHALLPVRPGSAAAFEAAFAQAYPIIAGMPGFGGLSLSQCVERPDTYLLLVRWARLSDHTEGFRGSPEYQRWRALLHHFYEPFPVVEHFTPVTGDEVFPATGALPSGGK</sequence>
<accession>A0A4R6P1B9</accession>
<keyword evidence="2" id="KW-0503">Monooxygenase</keyword>
<organism evidence="2 3">
    <name type="scientific">Nocardia ignorata</name>
    <dbReference type="NCBI Taxonomy" id="145285"/>
    <lineage>
        <taxon>Bacteria</taxon>
        <taxon>Bacillati</taxon>
        <taxon>Actinomycetota</taxon>
        <taxon>Actinomycetes</taxon>
        <taxon>Mycobacteriales</taxon>
        <taxon>Nocardiaceae</taxon>
        <taxon>Nocardia</taxon>
    </lineage>
</organism>
<dbReference type="GO" id="GO:0004497">
    <property type="term" value="F:monooxygenase activity"/>
    <property type="evidence" value="ECO:0007669"/>
    <property type="project" value="UniProtKB-KW"/>
</dbReference>
<evidence type="ECO:0000313" key="2">
    <source>
        <dbReference type="EMBL" id="TDP30660.1"/>
    </source>
</evidence>
<gene>
    <name evidence="2" type="ORF">DFR75_111125</name>
</gene>
<dbReference type="PROSITE" id="PS51725">
    <property type="entry name" value="ABM"/>
    <property type="match status" value="1"/>
</dbReference>
<reference evidence="2 3" key="1">
    <citation type="submission" date="2019-03" db="EMBL/GenBank/DDBJ databases">
        <title>Genomic Encyclopedia of Type Strains, Phase IV (KMG-IV): sequencing the most valuable type-strain genomes for metagenomic binning, comparative biology and taxonomic classification.</title>
        <authorList>
            <person name="Goeker M."/>
        </authorList>
    </citation>
    <scope>NUCLEOTIDE SEQUENCE [LARGE SCALE GENOMIC DNA]</scope>
    <source>
        <strain evidence="2 3">DSM 44496</strain>
    </source>
</reference>
<proteinExistence type="predicted"/>
<comment type="caution">
    <text evidence="2">The sequence shown here is derived from an EMBL/GenBank/DDBJ whole genome shotgun (WGS) entry which is preliminary data.</text>
</comment>
<dbReference type="InterPro" id="IPR007138">
    <property type="entry name" value="ABM_dom"/>
</dbReference>
<dbReference type="InterPro" id="IPR011008">
    <property type="entry name" value="Dimeric_a/b-barrel"/>
</dbReference>
<keyword evidence="2" id="KW-0560">Oxidoreductase</keyword>
<dbReference type="Pfam" id="PF03992">
    <property type="entry name" value="ABM"/>
    <property type="match status" value="1"/>
</dbReference>
<dbReference type="AlphaFoldDB" id="A0A4R6P1B9"/>
<dbReference type="SUPFAM" id="SSF54909">
    <property type="entry name" value="Dimeric alpha+beta barrel"/>
    <property type="match status" value="1"/>
</dbReference>
<dbReference type="Gene3D" id="3.30.70.100">
    <property type="match status" value="1"/>
</dbReference>
<keyword evidence="3" id="KW-1185">Reference proteome</keyword>
<feature type="domain" description="ABM" evidence="1">
    <location>
        <begin position="2"/>
        <end position="92"/>
    </location>
</feature>
<dbReference type="EMBL" id="SNXK01000011">
    <property type="protein sequence ID" value="TDP30660.1"/>
    <property type="molecule type" value="Genomic_DNA"/>
</dbReference>